<dbReference type="InterPro" id="IPR003594">
    <property type="entry name" value="HATPase_dom"/>
</dbReference>
<feature type="domain" description="PAC" evidence="4">
    <location>
        <begin position="581"/>
        <end position="631"/>
    </location>
</feature>
<dbReference type="PANTHER" id="PTHR43065">
    <property type="entry name" value="SENSOR HISTIDINE KINASE"/>
    <property type="match status" value="1"/>
</dbReference>
<dbReference type="Gene3D" id="3.30.450.20">
    <property type="entry name" value="PAS domain"/>
    <property type="match status" value="4"/>
</dbReference>
<comment type="caution">
    <text evidence="5">The sequence shown here is derived from an EMBL/GenBank/DDBJ whole genome shotgun (WGS) entry which is preliminary data.</text>
</comment>
<dbReference type="InterPro" id="IPR011495">
    <property type="entry name" value="Sig_transdc_His_kin_sub2_dim/P"/>
</dbReference>
<dbReference type="NCBIfam" id="TIGR00229">
    <property type="entry name" value="sensory_box"/>
    <property type="match status" value="3"/>
</dbReference>
<evidence type="ECO:0000313" key="6">
    <source>
        <dbReference type="Proteomes" id="UP000885826"/>
    </source>
</evidence>
<dbReference type="CDD" id="cd00130">
    <property type="entry name" value="PAS"/>
    <property type="match status" value="3"/>
</dbReference>
<dbReference type="InterPro" id="IPR000014">
    <property type="entry name" value="PAS"/>
</dbReference>
<dbReference type="Gene3D" id="3.30.450.40">
    <property type="match status" value="2"/>
</dbReference>
<dbReference type="InterPro" id="IPR000700">
    <property type="entry name" value="PAS-assoc_C"/>
</dbReference>
<dbReference type="InterPro" id="IPR005467">
    <property type="entry name" value="His_kinase_dom"/>
</dbReference>
<dbReference type="PROSITE" id="PS50112">
    <property type="entry name" value="PAS"/>
    <property type="match status" value="3"/>
</dbReference>
<keyword evidence="1" id="KW-0175">Coiled coil</keyword>
<dbReference type="Pfam" id="PF01590">
    <property type="entry name" value="GAF"/>
    <property type="match status" value="1"/>
</dbReference>
<evidence type="ECO:0000259" key="3">
    <source>
        <dbReference type="PROSITE" id="PS50112"/>
    </source>
</evidence>
<feature type="domain" description="PAS" evidence="3">
    <location>
        <begin position="198"/>
        <end position="248"/>
    </location>
</feature>
<reference evidence="5" key="1">
    <citation type="journal article" date="2020" name="mSystems">
        <title>Genome- and Community-Level Interaction Insights into Carbon Utilization and Element Cycling Functions of Hydrothermarchaeota in Hydrothermal Sediment.</title>
        <authorList>
            <person name="Zhou Z."/>
            <person name="Liu Y."/>
            <person name="Xu W."/>
            <person name="Pan J."/>
            <person name="Luo Z.H."/>
            <person name="Li M."/>
        </authorList>
    </citation>
    <scope>NUCLEOTIDE SEQUENCE</scope>
    <source>
        <strain evidence="5">HyVt-388</strain>
    </source>
</reference>
<dbReference type="InterPro" id="IPR029016">
    <property type="entry name" value="GAF-like_dom_sf"/>
</dbReference>
<dbReference type="AlphaFoldDB" id="A0A9C9EMX3"/>
<dbReference type="SMART" id="SM00091">
    <property type="entry name" value="PAS"/>
    <property type="match status" value="3"/>
</dbReference>
<dbReference type="SMART" id="SM00086">
    <property type="entry name" value="PAC"/>
    <property type="match status" value="2"/>
</dbReference>
<dbReference type="GO" id="GO:0016301">
    <property type="term" value="F:kinase activity"/>
    <property type="evidence" value="ECO:0007669"/>
    <property type="project" value="UniProtKB-KW"/>
</dbReference>
<evidence type="ECO:0000313" key="5">
    <source>
        <dbReference type="EMBL" id="HEC78752.1"/>
    </source>
</evidence>
<feature type="domain" description="PAC" evidence="4">
    <location>
        <begin position="262"/>
        <end position="316"/>
    </location>
</feature>
<dbReference type="InterPro" id="IPR001610">
    <property type="entry name" value="PAC"/>
</dbReference>
<accession>A0A9C9EMX3</accession>
<dbReference type="Pfam" id="PF07568">
    <property type="entry name" value="HisKA_2"/>
    <property type="match status" value="1"/>
</dbReference>
<dbReference type="SUPFAM" id="SSF55781">
    <property type="entry name" value="GAF domain-like"/>
    <property type="match status" value="2"/>
</dbReference>
<dbReference type="Pfam" id="PF13185">
    <property type="entry name" value="GAF_2"/>
    <property type="match status" value="1"/>
</dbReference>
<dbReference type="InterPro" id="IPR003018">
    <property type="entry name" value="GAF"/>
</dbReference>
<dbReference type="Pfam" id="PF02518">
    <property type="entry name" value="HATPase_c"/>
    <property type="match status" value="1"/>
</dbReference>
<dbReference type="SUPFAM" id="SSF55785">
    <property type="entry name" value="PYP-like sensor domain (PAS domain)"/>
    <property type="match status" value="3"/>
</dbReference>
<evidence type="ECO:0000259" key="4">
    <source>
        <dbReference type="PROSITE" id="PS50113"/>
    </source>
</evidence>
<gene>
    <name evidence="5" type="ORF">ENI34_06380</name>
</gene>
<dbReference type="Proteomes" id="UP000885826">
    <property type="component" value="Unassembled WGS sequence"/>
</dbReference>
<evidence type="ECO:0000256" key="1">
    <source>
        <dbReference type="SAM" id="Coils"/>
    </source>
</evidence>
<dbReference type="SUPFAM" id="SSF55874">
    <property type="entry name" value="ATPase domain of HSP90 chaperone/DNA topoisomerase II/histidine kinase"/>
    <property type="match status" value="1"/>
</dbReference>
<feature type="domain" description="PAS" evidence="3">
    <location>
        <begin position="33"/>
        <end position="87"/>
    </location>
</feature>
<feature type="domain" description="Histidine kinase" evidence="2">
    <location>
        <begin position="937"/>
        <end position="1027"/>
    </location>
</feature>
<dbReference type="SMART" id="SM00065">
    <property type="entry name" value="GAF"/>
    <property type="match status" value="2"/>
</dbReference>
<dbReference type="Gene3D" id="3.30.565.10">
    <property type="entry name" value="Histidine kinase-like ATPase, C-terminal domain"/>
    <property type="match status" value="1"/>
</dbReference>
<proteinExistence type="predicted"/>
<dbReference type="SMART" id="SM00387">
    <property type="entry name" value="HATPase_c"/>
    <property type="match status" value="1"/>
</dbReference>
<dbReference type="PROSITE" id="PS50113">
    <property type="entry name" value="PAC"/>
    <property type="match status" value="2"/>
</dbReference>
<dbReference type="EMBL" id="DRIG01000066">
    <property type="protein sequence ID" value="HEC78752.1"/>
    <property type="molecule type" value="Genomic_DNA"/>
</dbReference>
<feature type="coiled-coil region" evidence="1">
    <location>
        <begin position="793"/>
        <end position="833"/>
    </location>
</feature>
<dbReference type="InterPro" id="IPR035965">
    <property type="entry name" value="PAS-like_dom_sf"/>
</dbReference>
<protein>
    <submittedName>
        <fullName evidence="5">PAS domain S-box protein</fullName>
    </submittedName>
</protein>
<sequence>MNARKKITQKGRRRIKQKRAYRRYRSSQTKLEDEEKYLAILKELPDIVYKIDPDGYFTFVNNSVRILGYDPEELIGEHFSKIIHPDDVREFGRLYVLPKYRGKITGDENAPKLFDERRTGVRKTKNLEVRLIPKKQKNKKDIEPLIGEVIAFGDVSSTGYYNPSAKMKNKKFLGTLGIIRDITDRKRTMEKLHYQADLLQNVSDAIISTDLDFRIRTWNRAAEQMYGWQAYEVLGKPLHKVTNSIFPSGTEEKAMKELFKKEHWRGELIQERKDGSRMKVLSSISLINDHTNNYIGTVAVNHDITEQKKAEENILKKHKELKMLQEITATLHSSLELNKIFKQITEGFINLLEYNSAFILMLNEQKNRFEVKTSSTRHNLFQKINEILGYSIKNLSFSADADLGAKTRSALTGKIVTAASLEEIAYPILSKKICQALQKIGSSRNYMVVPLEVEKKIIGGIMISSPRKEISEEELEIVKTLANTAATAINNAYLLMQTREAEKAMRESEEKYSSVVENSKDAIIIHQNGVVKFANSAACKIGGYRFKEIMGKNITDFIAKKYHSMIRQRVKDRLAGKSVPNIYEIEIQKKDGTLIPAEINSTIINYLGKPAFLVFMRDITERKRSEEEVIQRTKELATLNTISKVISQSLYLQETLSAALAKILEVMNLEIGGIYLADETRSKLELFVHSGVSKKFAKEVKVISVDEGTIKMVEEKGKLGEFILSLKTIISNPREFERILLAIRKEGLNLKYMHYVLLQAKGKVVGLMIVGCRTSCLLSKQEERLLTSIAQQIALAIINAQLYEESKKELKQRIEAEEKLKASLKEKEALLKEIHHRVKNNLQIISSLLNLQAGYIKDEYYQNLFKESQNRIKSMVLIHEKLYQSKDLANIKADDYIDGLVRHLFHSYGVKPKTVVLKKNIKNITLNIDTAIPCGLIINELISNSLKHAFPRSLPRSPEITLKLFQDKRNRTVLIVSDNGVGLPKNIDLQKTKSLGLQLVSALVEQLSGVITVEVKEGTKFTITFKK</sequence>
<organism evidence="5 6">
    <name type="scientific">candidate division WOR-3 bacterium</name>
    <dbReference type="NCBI Taxonomy" id="2052148"/>
    <lineage>
        <taxon>Bacteria</taxon>
        <taxon>Bacteria division WOR-3</taxon>
    </lineage>
</organism>
<dbReference type="InterPro" id="IPR036890">
    <property type="entry name" value="HATPase_C_sf"/>
</dbReference>
<dbReference type="PANTHER" id="PTHR43065:SF23">
    <property type="entry name" value="SENSOR HISTIDINE KINASE PDTAS"/>
    <property type="match status" value="1"/>
</dbReference>
<dbReference type="GO" id="GO:0005524">
    <property type="term" value="F:ATP binding"/>
    <property type="evidence" value="ECO:0007669"/>
    <property type="project" value="UniProtKB-KW"/>
</dbReference>
<dbReference type="GO" id="GO:0000160">
    <property type="term" value="P:phosphorelay signal transduction system"/>
    <property type="evidence" value="ECO:0007669"/>
    <property type="project" value="UniProtKB-KW"/>
</dbReference>
<dbReference type="PROSITE" id="PS50109">
    <property type="entry name" value="HIS_KIN"/>
    <property type="match status" value="1"/>
</dbReference>
<feature type="domain" description="PAS" evidence="3">
    <location>
        <begin position="508"/>
        <end position="577"/>
    </location>
</feature>
<dbReference type="Pfam" id="PF13426">
    <property type="entry name" value="PAS_9"/>
    <property type="match status" value="3"/>
</dbReference>
<dbReference type="GO" id="GO:0006355">
    <property type="term" value="P:regulation of DNA-templated transcription"/>
    <property type="evidence" value="ECO:0007669"/>
    <property type="project" value="InterPro"/>
</dbReference>
<name>A0A9C9EMX3_UNCW3</name>
<evidence type="ECO:0000259" key="2">
    <source>
        <dbReference type="PROSITE" id="PS50109"/>
    </source>
</evidence>